<evidence type="ECO:0000313" key="2">
    <source>
        <dbReference type="Proteomes" id="UP001162992"/>
    </source>
</evidence>
<comment type="caution">
    <text evidence="1">The sequence shown here is derived from an EMBL/GenBank/DDBJ whole genome shotgun (WGS) entry which is preliminary data.</text>
</comment>
<sequence length="194" mass="21803">MEWCMAELIRNPKTLKKAQQELDQLLADGHTLQESDLPQLRYLKAAVKETFRLHPVGGFLIPHESIRETKIAGYIIPKNSLVLINTHGLGRNPDVWENPLQFMPERFIGDKVELRDAEFRVVPFGSGKRKCPGAPLGQSMLLLGLGRLIHDFNWAPPPPLLPTDIDVMEANGMTTPPATPLKALATPRLPHHRY</sequence>
<dbReference type="EMBL" id="CM055092">
    <property type="protein sequence ID" value="KAJ7568506.1"/>
    <property type="molecule type" value="Genomic_DNA"/>
</dbReference>
<gene>
    <name evidence="1" type="ORF">O6H91_01G034900</name>
</gene>
<evidence type="ECO:0000313" key="1">
    <source>
        <dbReference type="EMBL" id="KAJ7568506.1"/>
    </source>
</evidence>
<name>A0ACC2EPX1_DIPCM</name>
<keyword evidence="2" id="KW-1185">Reference proteome</keyword>
<proteinExistence type="predicted"/>
<organism evidence="1 2">
    <name type="scientific">Diphasiastrum complanatum</name>
    <name type="common">Issler's clubmoss</name>
    <name type="synonym">Lycopodium complanatum</name>
    <dbReference type="NCBI Taxonomy" id="34168"/>
    <lineage>
        <taxon>Eukaryota</taxon>
        <taxon>Viridiplantae</taxon>
        <taxon>Streptophyta</taxon>
        <taxon>Embryophyta</taxon>
        <taxon>Tracheophyta</taxon>
        <taxon>Lycopodiopsida</taxon>
        <taxon>Lycopodiales</taxon>
        <taxon>Lycopodiaceae</taxon>
        <taxon>Lycopodioideae</taxon>
        <taxon>Diphasiastrum</taxon>
    </lineage>
</organism>
<reference evidence="2" key="1">
    <citation type="journal article" date="2024" name="Proc. Natl. Acad. Sci. U.S.A.">
        <title>Extraordinary preservation of gene collinearity over three hundred million years revealed in homosporous lycophytes.</title>
        <authorList>
            <person name="Li C."/>
            <person name="Wickell D."/>
            <person name="Kuo L.Y."/>
            <person name="Chen X."/>
            <person name="Nie B."/>
            <person name="Liao X."/>
            <person name="Peng D."/>
            <person name="Ji J."/>
            <person name="Jenkins J."/>
            <person name="Williams M."/>
            <person name="Shu S."/>
            <person name="Plott C."/>
            <person name="Barry K."/>
            <person name="Rajasekar S."/>
            <person name="Grimwood J."/>
            <person name="Han X."/>
            <person name="Sun S."/>
            <person name="Hou Z."/>
            <person name="He W."/>
            <person name="Dai G."/>
            <person name="Sun C."/>
            <person name="Schmutz J."/>
            <person name="Leebens-Mack J.H."/>
            <person name="Li F.W."/>
            <person name="Wang L."/>
        </authorList>
    </citation>
    <scope>NUCLEOTIDE SEQUENCE [LARGE SCALE GENOMIC DNA]</scope>
    <source>
        <strain evidence="2">cv. PW_Plant_1</strain>
    </source>
</reference>
<dbReference type="Proteomes" id="UP001162992">
    <property type="component" value="Chromosome 1"/>
</dbReference>
<accession>A0ACC2EPX1</accession>
<protein>
    <submittedName>
        <fullName evidence="1">Uncharacterized protein</fullName>
    </submittedName>
</protein>